<dbReference type="GO" id="GO:0030686">
    <property type="term" value="C:90S preribosome"/>
    <property type="evidence" value="ECO:0007669"/>
    <property type="project" value="TreeGrafter"/>
</dbReference>
<name>A0A1R3G7E5_9ROSI</name>
<dbReference type="InterPro" id="IPR024626">
    <property type="entry name" value="Kri1-like_C"/>
</dbReference>
<dbReference type="AlphaFoldDB" id="A0A1R3G7E5"/>
<dbReference type="EMBL" id="AWUE01023388">
    <property type="protein sequence ID" value="OMO53976.1"/>
    <property type="molecule type" value="Genomic_DNA"/>
</dbReference>
<dbReference type="Proteomes" id="UP000187203">
    <property type="component" value="Unassembled WGS sequence"/>
</dbReference>
<feature type="region of interest" description="Disordered" evidence="2">
    <location>
        <begin position="516"/>
        <end position="598"/>
    </location>
</feature>
<dbReference type="GO" id="GO:0000447">
    <property type="term" value="P:endonucleolytic cleavage in ITS1 to separate SSU-rRNA from 5.8S rRNA and LSU-rRNA from tricistronic rRNA transcript (SSU-rRNA, 5.8S rRNA, LSU-rRNA)"/>
    <property type="evidence" value="ECO:0007669"/>
    <property type="project" value="TreeGrafter"/>
</dbReference>
<reference evidence="5" key="1">
    <citation type="submission" date="2013-09" db="EMBL/GenBank/DDBJ databases">
        <title>Corchorus olitorius genome sequencing.</title>
        <authorList>
            <person name="Alam M."/>
            <person name="Haque M.S."/>
            <person name="Islam M.S."/>
            <person name="Emdad E.M."/>
            <person name="Islam M.M."/>
            <person name="Ahmed B."/>
            <person name="Halim A."/>
            <person name="Hossen Q.M.M."/>
            <person name="Hossain M.Z."/>
            <person name="Ahmed R."/>
            <person name="Khan M.M."/>
            <person name="Islam R."/>
            <person name="Rashid M.M."/>
            <person name="Khan S.A."/>
            <person name="Rahman M.S."/>
            <person name="Alam M."/>
            <person name="Yahiya A.S."/>
            <person name="Khan M.S."/>
            <person name="Azam M.S."/>
            <person name="Haque T."/>
            <person name="Lashkar M.Z.H."/>
            <person name="Akhand A.I."/>
            <person name="Morshed G."/>
            <person name="Roy S."/>
            <person name="Uddin K.S."/>
            <person name="Rabeya T."/>
            <person name="Hossain A.S."/>
            <person name="Chowdhury A."/>
            <person name="Snigdha A.R."/>
            <person name="Mortoza M.S."/>
            <person name="Matin S.A."/>
            <person name="Hoque S.M.E."/>
            <person name="Islam M.K."/>
            <person name="Roy D.K."/>
            <person name="Haider R."/>
            <person name="Moosa M.M."/>
            <person name="Elias S.M."/>
            <person name="Hasan A.M."/>
            <person name="Jahan S."/>
            <person name="Shafiuddin M."/>
            <person name="Mahmood N."/>
            <person name="Shommy N.S."/>
        </authorList>
    </citation>
    <scope>NUCLEOTIDE SEQUENCE [LARGE SCALE GENOMIC DNA]</scope>
    <source>
        <strain evidence="5">cv. O-4</strain>
    </source>
</reference>
<dbReference type="OrthoDB" id="10252032at2759"/>
<organism evidence="4 5">
    <name type="scientific">Corchorus olitorius</name>
    <dbReference type="NCBI Taxonomy" id="93759"/>
    <lineage>
        <taxon>Eukaryota</taxon>
        <taxon>Viridiplantae</taxon>
        <taxon>Streptophyta</taxon>
        <taxon>Embryophyta</taxon>
        <taxon>Tracheophyta</taxon>
        <taxon>Spermatophyta</taxon>
        <taxon>Magnoliopsida</taxon>
        <taxon>eudicotyledons</taxon>
        <taxon>Gunneridae</taxon>
        <taxon>Pentapetalae</taxon>
        <taxon>rosids</taxon>
        <taxon>malvids</taxon>
        <taxon>Malvales</taxon>
        <taxon>Malvaceae</taxon>
        <taxon>Grewioideae</taxon>
        <taxon>Apeibeae</taxon>
        <taxon>Corchorus</taxon>
    </lineage>
</organism>
<dbReference type="PANTHER" id="PTHR14490:SF5">
    <property type="entry name" value="PROTEIN KRI1 HOMOLOG"/>
    <property type="match status" value="1"/>
</dbReference>
<dbReference type="STRING" id="93759.A0A1R3G7E5"/>
<proteinExistence type="inferred from homology"/>
<evidence type="ECO:0000259" key="3">
    <source>
        <dbReference type="Pfam" id="PF12936"/>
    </source>
</evidence>
<comment type="caution">
    <text evidence="4">The sequence shown here is derived from an EMBL/GenBank/DDBJ whole genome shotgun (WGS) entry which is preliminary data.</text>
</comment>
<dbReference type="PANTHER" id="PTHR14490">
    <property type="entry name" value="ZINC FINGER, ZZ TYPE"/>
    <property type="match status" value="1"/>
</dbReference>
<feature type="compositionally biased region" description="Basic residues" evidence="2">
    <location>
        <begin position="527"/>
        <end position="537"/>
    </location>
</feature>
<evidence type="ECO:0000313" key="4">
    <source>
        <dbReference type="EMBL" id="OMO53976.1"/>
    </source>
</evidence>
<feature type="compositionally biased region" description="Basic and acidic residues" evidence="2">
    <location>
        <begin position="552"/>
        <end position="566"/>
    </location>
</feature>
<dbReference type="GO" id="GO:0005730">
    <property type="term" value="C:nucleolus"/>
    <property type="evidence" value="ECO:0007669"/>
    <property type="project" value="TreeGrafter"/>
</dbReference>
<gene>
    <name evidence="4" type="ORF">COLO4_36609</name>
</gene>
<protein>
    <submittedName>
        <fullName evidence="4">KRR1 interacting protein 1</fullName>
    </submittedName>
</protein>
<dbReference type="Pfam" id="PF05178">
    <property type="entry name" value="Kri1"/>
    <property type="match status" value="1"/>
</dbReference>
<accession>A0A1R3G7E5</accession>
<comment type="similarity">
    <text evidence="1">Belongs to the KRI1 family.</text>
</comment>
<evidence type="ECO:0000256" key="1">
    <source>
        <dbReference type="ARBA" id="ARBA00007473"/>
    </source>
</evidence>
<feature type="compositionally biased region" description="Basic and acidic residues" evidence="2">
    <location>
        <begin position="190"/>
        <end position="200"/>
    </location>
</feature>
<feature type="region of interest" description="Disordered" evidence="2">
    <location>
        <begin position="101"/>
        <end position="128"/>
    </location>
</feature>
<evidence type="ECO:0000256" key="2">
    <source>
        <dbReference type="SAM" id="MobiDB-lite"/>
    </source>
</evidence>
<evidence type="ECO:0000313" key="5">
    <source>
        <dbReference type="Proteomes" id="UP000187203"/>
    </source>
</evidence>
<feature type="region of interest" description="Disordered" evidence="2">
    <location>
        <begin position="40"/>
        <end position="77"/>
    </location>
</feature>
<keyword evidence="5" id="KW-1185">Reference proteome</keyword>
<dbReference type="InterPro" id="IPR018034">
    <property type="entry name" value="Kri1"/>
</dbReference>
<feature type="domain" description="Kri1-like C-terminal" evidence="3">
    <location>
        <begin position="439"/>
        <end position="525"/>
    </location>
</feature>
<feature type="compositionally biased region" description="Basic and acidic residues" evidence="2">
    <location>
        <begin position="40"/>
        <end position="51"/>
    </location>
</feature>
<feature type="region of interest" description="Disordered" evidence="2">
    <location>
        <begin position="183"/>
        <end position="212"/>
    </location>
</feature>
<feature type="compositionally biased region" description="Acidic residues" evidence="2">
    <location>
        <begin position="201"/>
        <end position="210"/>
    </location>
</feature>
<sequence length="598" mass="71269">MGIKLFDDVDAQNDDISKIEINKEYARRFEHNKKREDLQRYEELKKKGRVEESDDESDEESSSSDEEEEEDFDDKTTLSKKDEDFFKALIRVRNRDPRLKEKDVKLFESDDDESSKQEEETEQKERKDKKAVYLKDVVAKHLIEEGPDFQDQDTIVDQKMKVKSYGEEQEEIKKAFLDAAQEVDDEEDGDFLRVKEKKGNDEEEKEDIGDGEFSQKLEEYFGEDEKVDENTKFLKEFFKNKMWIHKERSGGDLIVDNDAVDELLKDEEEIERQEGYELEYNFRHEENAEDRVLGYSRKVEGSVRKKESKRKEQRERKEERMRIAEMERKEELKHLKNLKKEEIKERMKKVMKIAGIKKVEDCPFSAKDLEEEFDPEEYDKMMKAVFDDKYYDDEDMEFNSDTDEIEKPDFDKEDELLGLPKGWDVLESQGGFLAARERTLQEMWDEFYKLDYEDVIGGVKTRFPYKSIRPNRYGLKPEEILAMDDKDLNQYVSLKKLAPYREKEWKVPNNKRYEQKLKFRELMKEKRNGRKAGKKRSRDAAEQSTSKFGGGMEDKKAKSEDPDEQGKKKHRQSSRISESRRKAYGMISSKSKKNKHKH</sequence>
<feature type="compositionally biased region" description="Acidic residues" evidence="2">
    <location>
        <begin position="52"/>
        <end position="73"/>
    </location>
</feature>
<feature type="compositionally biased region" description="Basic and acidic residues" evidence="2">
    <location>
        <begin position="516"/>
        <end position="526"/>
    </location>
</feature>
<feature type="region of interest" description="Disordered" evidence="2">
    <location>
        <begin position="300"/>
        <end position="321"/>
    </location>
</feature>
<dbReference type="Pfam" id="PF12936">
    <property type="entry name" value="Kri1_C"/>
    <property type="match status" value="1"/>
</dbReference>